<dbReference type="KEGG" id="asun:KG104_15965"/>
<dbReference type="EMBL" id="CP076456">
    <property type="protein sequence ID" value="QWQ35925.1"/>
    <property type="molecule type" value="Genomic_DNA"/>
</dbReference>
<organism evidence="1 2">
    <name type="scientific">Arthrobacter sunyaminii</name>
    <dbReference type="NCBI Taxonomy" id="2816859"/>
    <lineage>
        <taxon>Bacteria</taxon>
        <taxon>Bacillati</taxon>
        <taxon>Actinomycetota</taxon>
        <taxon>Actinomycetes</taxon>
        <taxon>Micrococcales</taxon>
        <taxon>Micrococcaceae</taxon>
        <taxon>Arthrobacter</taxon>
    </lineage>
</organism>
<keyword evidence="2" id="KW-1185">Reference proteome</keyword>
<protein>
    <submittedName>
        <fullName evidence="1">Pyridoxamine 5'-phosphate oxidase family protein</fullName>
    </submittedName>
</protein>
<dbReference type="Gene3D" id="2.30.110.10">
    <property type="entry name" value="Electron Transport, Fmn-binding Protein, Chain A"/>
    <property type="match status" value="1"/>
</dbReference>
<dbReference type="Pfam" id="PF12900">
    <property type="entry name" value="Pyridox_ox_2"/>
    <property type="match status" value="1"/>
</dbReference>
<name>A0A975PDU3_9MICC</name>
<dbReference type="SUPFAM" id="SSF50475">
    <property type="entry name" value="FMN-binding split barrel"/>
    <property type="match status" value="1"/>
</dbReference>
<evidence type="ECO:0000313" key="1">
    <source>
        <dbReference type="EMBL" id="QWQ35925.1"/>
    </source>
</evidence>
<dbReference type="Proteomes" id="UP000680588">
    <property type="component" value="Chromosome"/>
</dbReference>
<proteinExistence type="predicted"/>
<dbReference type="InterPro" id="IPR024747">
    <property type="entry name" value="Pyridox_Oxase-rel"/>
</dbReference>
<reference evidence="1" key="1">
    <citation type="submission" date="2021-06" db="EMBL/GenBank/DDBJ databases">
        <title>Novel species in genus Arthrobacter.</title>
        <authorList>
            <person name="Zhang G."/>
        </authorList>
    </citation>
    <scope>NUCLEOTIDE SEQUENCE</scope>
    <source>
        <strain evidence="1">Zg-ZUI122</strain>
    </source>
</reference>
<accession>A0A975PDU3</accession>
<dbReference type="AlphaFoldDB" id="A0A975PDU3"/>
<dbReference type="RefSeq" id="WP_104160247.1">
    <property type="nucleotide sequence ID" value="NZ_CP076456.1"/>
</dbReference>
<gene>
    <name evidence="1" type="ORF">KG104_15965</name>
</gene>
<sequence>MLPIKDDAGTPADKPVELTANQCWDYIRQAPIGRLAVIADEHPEIFPINFVVDRGSVVFRTAEGTKLRAALEGAAVAFEVDGYDDRLGFAWSVVLKGSAAQLESIEEVLASEELPLFPWQAGEKNHFMRIEPAETSGRSFQINSAARRHYLRGAKPQPSVE</sequence>
<evidence type="ECO:0000313" key="2">
    <source>
        <dbReference type="Proteomes" id="UP000680588"/>
    </source>
</evidence>
<dbReference type="InterPro" id="IPR012349">
    <property type="entry name" value="Split_barrel_FMN-bd"/>
</dbReference>